<evidence type="ECO:0000313" key="3">
    <source>
        <dbReference type="Proteomes" id="UP000827092"/>
    </source>
</evidence>
<keyword evidence="3" id="KW-1185">Reference proteome</keyword>
<protein>
    <submittedName>
        <fullName evidence="2">Uncharacterized protein</fullName>
    </submittedName>
</protein>
<proteinExistence type="predicted"/>
<feature type="region of interest" description="Disordered" evidence="1">
    <location>
        <begin position="41"/>
        <end position="69"/>
    </location>
</feature>
<evidence type="ECO:0000313" key="2">
    <source>
        <dbReference type="EMBL" id="KAG8197106.1"/>
    </source>
</evidence>
<feature type="non-terminal residue" evidence="2">
    <location>
        <position position="1"/>
    </location>
</feature>
<organism evidence="2 3">
    <name type="scientific">Oedothorax gibbosus</name>
    <dbReference type="NCBI Taxonomy" id="931172"/>
    <lineage>
        <taxon>Eukaryota</taxon>
        <taxon>Metazoa</taxon>
        <taxon>Ecdysozoa</taxon>
        <taxon>Arthropoda</taxon>
        <taxon>Chelicerata</taxon>
        <taxon>Arachnida</taxon>
        <taxon>Araneae</taxon>
        <taxon>Araneomorphae</taxon>
        <taxon>Entelegynae</taxon>
        <taxon>Araneoidea</taxon>
        <taxon>Linyphiidae</taxon>
        <taxon>Erigoninae</taxon>
        <taxon>Oedothorax</taxon>
    </lineage>
</organism>
<dbReference type="EMBL" id="JAFNEN010000059">
    <property type="protein sequence ID" value="KAG8197106.1"/>
    <property type="molecule type" value="Genomic_DNA"/>
</dbReference>
<name>A0AAV6VLR8_9ARAC</name>
<evidence type="ECO:0000256" key="1">
    <source>
        <dbReference type="SAM" id="MobiDB-lite"/>
    </source>
</evidence>
<accession>A0AAV6VLR8</accession>
<reference evidence="2 3" key="1">
    <citation type="journal article" date="2022" name="Nat. Ecol. Evol.">
        <title>A masculinizing supergene underlies an exaggerated male reproductive morph in a spider.</title>
        <authorList>
            <person name="Hendrickx F."/>
            <person name="De Corte Z."/>
            <person name="Sonet G."/>
            <person name="Van Belleghem S.M."/>
            <person name="Kostlbacher S."/>
            <person name="Vangestel C."/>
        </authorList>
    </citation>
    <scope>NUCLEOTIDE SEQUENCE [LARGE SCALE GENOMIC DNA]</scope>
    <source>
        <strain evidence="2">W744_W776</strain>
    </source>
</reference>
<dbReference type="AlphaFoldDB" id="A0AAV6VLR8"/>
<comment type="caution">
    <text evidence="2">The sequence shown here is derived from an EMBL/GenBank/DDBJ whole genome shotgun (WGS) entry which is preliminary data.</text>
</comment>
<gene>
    <name evidence="2" type="ORF">JTE90_004366</name>
</gene>
<sequence>IETVKVAGLRSLFISSEVTLLSSKVIIHSLNSLESETKLKYSNRKGSSKPCIKEPRRFQRSKNLQRSAT</sequence>
<dbReference type="Proteomes" id="UP000827092">
    <property type="component" value="Unassembled WGS sequence"/>
</dbReference>